<dbReference type="RefSeq" id="WP_156408046.1">
    <property type="nucleotide sequence ID" value="NZ_CP083374.1"/>
</dbReference>
<sequence length="432" mass="47169">MPHASINKTSKDVEQAAPARADATNRGDIYADDPQSSQATGSEADQTPWDFLASHGGPFYELQRRLKLLHTLALNAGRRAVFFIAIAWAIPFFLALPGSLSVSDAGAYLRDLGVWATFFVAIGTFVLAERQVEDGLRTKLQHFLRAPIIAPVSMQSAAEAVLVALKQRDSGLAEIICVALAVFGGLFYCALLHHAPLTSWAVELAPNGSAISLAGWWSVAVSVPLFWFLMLRGLWRHFVWSQLLRKLARLELKLVATHPDGQGGLAFISEYPNAYMMYIFGVSAPVAVTLGRHFDMETLNAASLTATMAVWLVLVLALFAYSLSAFWKPLADLKAATILALSVQATHYQRLAERKVLGRNVAAHCDERSERKEDIADPSKHHELAKKLSTVLLSRKAVLPVGAAALLPFAIEGATRLPLKDVLSILKKMLLL</sequence>
<dbReference type="EMBL" id="WXFA01000012">
    <property type="protein sequence ID" value="MBM3092988.1"/>
    <property type="molecule type" value="Genomic_DNA"/>
</dbReference>
<name>A0AAW4FNU3_9HYPH</name>
<reference evidence="3 4" key="1">
    <citation type="submission" date="2020-01" db="EMBL/GenBank/DDBJ databases">
        <title>Draft genome assembly of Ensifer adhaerens T173.</title>
        <authorList>
            <person name="Craig J.E."/>
            <person name="Stinchcombe J.R."/>
        </authorList>
    </citation>
    <scope>NUCLEOTIDE SEQUENCE [LARGE SCALE GENOMIC DNA]</scope>
    <source>
        <strain evidence="3 4">T173</strain>
    </source>
</reference>
<feature type="transmembrane region" description="Helical" evidence="2">
    <location>
        <begin position="275"/>
        <end position="294"/>
    </location>
</feature>
<feature type="transmembrane region" description="Helical" evidence="2">
    <location>
        <begin position="215"/>
        <end position="235"/>
    </location>
</feature>
<feature type="region of interest" description="Disordered" evidence="1">
    <location>
        <begin position="1"/>
        <end position="44"/>
    </location>
</feature>
<proteinExistence type="predicted"/>
<evidence type="ECO:0000256" key="1">
    <source>
        <dbReference type="SAM" id="MobiDB-lite"/>
    </source>
</evidence>
<keyword evidence="4" id="KW-1185">Reference proteome</keyword>
<keyword evidence="2" id="KW-0812">Transmembrane</keyword>
<feature type="transmembrane region" description="Helical" evidence="2">
    <location>
        <begin position="112"/>
        <end position="128"/>
    </location>
</feature>
<keyword evidence="2" id="KW-1133">Transmembrane helix</keyword>
<feature type="transmembrane region" description="Helical" evidence="2">
    <location>
        <begin position="306"/>
        <end position="327"/>
    </location>
</feature>
<protein>
    <submittedName>
        <fullName evidence="3">Uncharacterized protein</fullName>
    </submittedName>
</protein>
<accession>A0AAW4FNU3</accession>
<feature type="transmembrane region" description="Helical" evidence="2">
    <location>
        <begin position="175"/>
        <end position="195"/>
    </location>
</feature>
<evidence type="ECO:0000256" key="2">
    <source>
        <dbReference type="SAM" id="Phobius"/>
    </source>
</evidence>
<keyword evidence="2" id="KW-0472">Membrane</keyword>
<feature type="transmembrane region" description="Helical" evidence="2">
    <location>
        <begin position="80"/>
        <end position="100"/>
    </location>
</feature>
<evidence type="ECO:0000313" key="4">
    <source>
        <dbReference type="Proteomes" id="UP000744980"/>
    </source>
</evidence>
<gene>
    <name evidence="3" type="ORF">GFB56_19605</name>
</gene>
<dbReference type="AlphaFoldDB" id="A0AAW4FNU3"/>
<dbReference type="Proteomes" id="UP000744980">
    <property type="component" value="Unassembled WGS sequence"/>
</dbReference>
<organism evidence="3 4">
    <name type="scientific">Ensifer canadensis</name>
    <dbReference type="NCBI Taxonomy" id="555315"/>
    <lineage>
        <taxon>Bacteria</taxon>
        <taxon>Pseudomonadati</taxon>
        <taxon>Pseudomonadota</taxon>
        <taxon>Alphaproteobacteria</taxon>
        <taxon>Hyphomicrobiales</taxon>
        <taxon>Rhizobiaceae</taxon>
        <taxon>Sinorhizobium/Ensifer group</taxon>
        <taxon>Ensifer</taxon>
    </lineage>
</organism>
<feature type="compositionally biased region" description="Polar residues" evidence="1">
    <location>
        <begin position="34"/>
        <end position="44"/>
    </location>
</feature>
<evidence type="ECO:0000313" key="3">
    <source>
        <dbReference type="EMBL" id="MBM3092988.1"/>
    </source>
</evidence>
<comment type="caution">
    <text evidence="3">The sequence shown here is derived from an EMBL/GenBank/DDBJ whole genome shotgun (WGS) entry which is preliminary data.</text>
</comment>